<organism evidence="1 2">
    <name type="scientific">Carya illinoinensis</name>
    <name type="common">Pecan</name>
    <dbReference type="NCBI Taxonomy" id="32201"/>
    <lineage>
        <taxon>Eukaryota</taxon>
        <taxon>Viridiplantae</taxon>
        <taxon>Streptophyta</taxon>
        <taxon>Embryophyta</taxon>
        <taxon>Tracheophyta</taxon>
        <taxon>Spermatophyta</taxon>
        <taxon>Magnoliopsida</taxon>
        <taxon>eudicotyledons</taxon>
        <taxon>Gunneridae</taxon>
        <taxon>Pentapetalae</taxon>
        <taxon>rosids</taxon>
        <taxon>fabids</taxon>
        <taxon>Fagales</taxon>
        <taxon>Juglandaceae</taxon>
        <taxon>Carya</taxon>
    </lineage>
</organism>
<dbReference type="EMBL" id="MU228860">
    <property type="protein sequence ID" value="KAG6621537.1"/>
    <property type="molecule type" value="Genomic_DNA"/>
</dbReference>
<reference evidence="1" key="1">
    <citation type="submission" date="2021-01" db="EMBL/GenBank/DDBJ databases">
        <authorList>
            <person name="Lovell J.T."/>
            <person name="Bentley N."/>
            <person name="Bhattarai G."/>
            <person name="Jenkins J.W."/>
            <person name="Sreedasyam A."/>
            <person name="Alarcon Y."/>
            <person name="Bock C."/>
            <person name="Boston L."/>
            <person name="Carlson J."/>
            <person name="Cervantes K."/>
            <person name="Clermont K."/>
            <person name="Krom N."/>
            <person name="Kubenka K."/>
            <person name="Mamidi S."/>
            <person name="Mattison C."/>
            <person name="Monteros M."/>
            <person name="Pisani C."/>
            <person name="Plott C."/>
            <person name="Rajasekar S."/>
            <person name="Rhein H.S."/>
            <person name="Rohla C."/>
            <person name="Song M."/>
            <person name="Hilaire R.S."/>
            <person name="Shu S."/>
            <person name="Wells L."/>
            <person name="Wang X."/>
            <person name="Webber J."/>
            <person name="Heerema R.J."/>
            <person name="Klein P."/>
            <person name="Conner P."/>
            <person name="Grauke L."/>
            <person name="Grimwood J."/>
            <person name="Schmutz J."/>
            <person name="Randall J.J."/>
        </authorList>
    </citation>
    <scope>NUCLEOTIDE SEQUENCE</scope>
    <source>
        <tissue evidence="1">Leaf</tissue>
    </source>
</reference>
<sequence>MAMGRSMAEAKMVKNLIPDGGKVVRTRAEVPELKVVKLSPSEEETPRLYTELLMVMKKLRSDVGQEVSNKDEPEWKLVLNFSPSEERPPMFSREKPWFKPKIGGLIPAKRRLVKRMMFDYIANSITHVFCAGRRSSHD</sequence>
<gene>
    <name evidence="1" type="ORF">I3842_Q020400</name>
</gene>
<accession>A0A921ZYY8</accession>
<evidence type="ECO:0000313" key="2">
    <source>
        <dbReference type="Proteomes" id="UP000811246"/>
    </source>
</evidence>
<comment type="caution">
    <text evidence="1">The sequence shown here is derived from an EMBL/GenBank/DDBJ whole genome shotgun (WGS) entry which is preliminary data.</text>
</comment>
<dbReference type="AlphaFoldDB" id="A0A921ZYY8"/>
<evidence type="ECO:0000313" key="1">
    <source>
        <dbReference type="EMBL" id="KAG6621537.1"/>
    </source>
</evidence>
<dbReference type="Proteomes" id="UP000811246">
    <property type="component" value="Unassembled WGS sequence"/>
</dbReference>
<protein>
    <submittedName>
        <fullName evidence="1">Uncharacterized protein</fullName>
    </submittedName>
</protein>
<proteinExistence type="predicted"/>
<name>A0A921ZYY8_CARIL</name>